<organism evidence="1 2">
    <name type="scientific">Cetraspora pellucida</name>
    <dbReference type="NCBI Taxonomy" id="1433469"/>
    <lineage>
        <taxon>Eukaryota</taxon>
        <taxon>Fungi</taxon>
        <taxon>Fungi incertae sedis</taxon>
        <taxon>Mucoromycota</taxon>
        <taxon>Glomeromycotina</taxon>
        <taxon>Glomeromycetes</taxon>
        <taxon>Diversisporales</taxon>
        <taxon>Gigasporaceae</taxon>
        <taxon>Cetraspora</taxon>
    </lineage>
</organism>
<reference evidence="1" key="1">
    <citation type="submission" date="2021-06" db="EMBL/GenBank/DDBJ databases">
        <authorList>
            <person name="Kallberg Y."/>
            <person name="Tangrot J."/>
            <person name="Rosling A."/>
        </authorList>
    </citation>
    <scope>NUCLEOTIDE SEQUENCE</scope>
    <source>
        <strain evidence="1">28 12/20/2015</strain>
    </source>
</reference>
<protein>
    <submittedName>
        <fullName evidence="1">4028_t:CDS:1</fullName>
    </submittedName>
</protein>
<comment type="caution">
    <text evidence="1">The sequence shown here is derived from an EMBL/GenBank/DDBJ whole genome shotgun (WGS) entry which is preliminary data.</text>
</comment>
<sequence length="73" mass="8611">KNKIQQEEEDKTILNCSSSDKKNFIEIEDPVVHARRDAPKRKKFKGSYKLDSKKKFNVKKHSNAQKSRKSTQY</sequence>
<keyword evidence="2" id="KW-1185">Reference proteome</keyword>
<evidence type="ECO:0000313" key="2">
    <source>
        <dbReference type="Proteomes" id="UP000789366"/>
    </source>
</evidence>
<accession>A0ACA9N8Y4</accession>
<dbReference type="Proteomes" id="UP000789366">
    <property type="component" value="Unassembled WGS sequence"/>
</dbReference>
<dbReference type="EMBL" id="CAJVPW010012896">
    <property type="protein sequence ID" value="CAG8639696.1"/>
    <property type="molecule type" value="Genomic_DNA"/>
</dbReference>
<evidence type="ECO:0000313" key="1">
    <source>
        <dbReference type="EMBL" id="CAG8639696.1"/>
    </source>
</evidence>
<proteinExistence type="predicted"/>
<gene>
    <name evidence="1" type="ORF">SPELUC_LOCUS8518</name>
</gene>
<name>A0ACA9N8Y4_9GLOM</name>
<feature type="non-terminal residue" evidence="1">
    <location>
        <position position="1"/>
    </location>
</feature>